<dbReference type="PANTHER" id="PTHR30620">
    <property type="entry name" value="PERIPLASMIC BETA-GLUCOSIDASE-RELATED"/>
    <property type="match status" value="1"/>
</dbReference>
<dbReference type="SUPFAM" id="SSF52279">
    <property type="entry name" value="Beta-D-glucan exohydrolase, C-terminal domain"/>
    <property type="match status" value="1"/>
</dbReference>
<dbReference type="InterPro" id="IPR036962">
    <property type="entry name" value="Glyco_hydro_3_N_sf"/>
</dbReference>
<dbReference type="InterPro" id="IPR002772">
    <property type="entry name" value="Glyco_hydro_3_C"/>
</dbReference>
<dbReference type="PANTHER" id="PTHR30620:SF77">
    <property type="entry name" value="LYSOSOMAL BETA GLUCOSIDASE-LIKE"/>
    <property type="match status" value="1"/>
</dbReference>
<dbReference type="GO" id="GO:0009251">
    <property type="term" value="P:glucan catabolic process"/>
    <property type="evidence" value="ECO:0007669"/>
    <property type="project" value="TreeGrafter"/>
</dbReference>
<dbReference type="AlphaFoldDB" id="A0A6M4ILG6"/>
<accession>A0A6M4ILG6</accession>
<organism evidence="4 5">
    <name type="scientific">Gemmatimonas groenlandica</name>
    <dbReference type="NCBI Taxonomy" id="2732249"/>
    <lineage>
        <taxon>Bacteria</taxon>
        <taxon>Pseudomonadati</taxon>
        <taxon>Gemmatimonadota</taxon>
        <taxon>Gemmatimonadia</taxon>
        <taxon>Gemmatimonadales</taxon>
        <taxon>Gemmatimonadaceae</taxon>
        <taxon>Gemmatimonas</taxon>
    </lineage>
</organism>
<dbReference type="KEGG" id="ggr:HKW67_01930"/>
<dbReference type="Proteomes" id="UP000500938">
    <property type="component" value="Chromosome"/>
</dbReference>
<dbReference type="Pfam" id="PF00933">
    <property type="entry name" value="Glyco_hydro_3"/>
    <property type="match status" value="1"/>
</dbReference>
<evidence type="ECO:0000256" key="1">
    <source>
        <dbReference type="ARBA" id="ARBA00022801"/>
    </source>
</evidence>
<dbReference type="Gene3D" id="3.20.20.300">
    <property type="entry name" value="Glycoside hydrolase, family 3, N-terminal domain"/>
    <property type="match status" value="1"/>
</dbReference>
<dbReference type="SUPFAM" id="SSF51445">
    <property type="entry name" value="(Trans)glycosidases"/>
    <property type="match status" value="1"/>
</dbReference>
<evidence type="ECO:0000313" key="5">
    <source>
        <dbReference type="Proteomes" id="UP000500938"/>
    </source>
</evidence>
<dbReference type="GO" id="GO:0008422">
    <property type="term" value="F:beta-glucosidase activity"/>
    <property type="evidence" value="ECO:0007669"/>
    <property type="project" value="TreeGrafter"/>
</dbReference>
<feature type="domain" description="Glycoside hydrolase family 3 N-terminal" evidence="2">
    <location>
        <begin position="23"/>
        <end position="337"/>
    </location>
</feature>
<dbReference type="InterPro" id="IPR001764">
    <property type="entry name" value="Glyco_hydro_3_N"/>
</dbReference>
<dbReference type="InterPro" id="IPR036881">
    <property type="entry name" value="Glyco_hydro_3_C_sf"/>
</dbReference>
<dbReference type="InterPro" id="IPR051915">
    <property type="entry name" value="Cellulose_Degrad_GH3"/>
</dbReference>
<evidence type="ECO:0000313" key="4">
    <source>
        <dbReference type="EMBL" id="QJR34367.1"/>
    </source>
</evidence>
<dbReference type="EMBL" id="CP053085">
    <property type="protein sequence ID" value="QJR34367.1"/>
    <property type="molecule type" value="Genomic_DNA"/>
</dbReference>
<reference evidence="4 5" key="1">
    <citation type="submission" date="2020-05" db="EMBL/GenBank/DDBJ databases">
        <title>Complete genome sequence of Gemmatimonas greenlandica TET16.</title>
        <authorList>
            <person name="Zeng Y."/>
        </authorList>
    </citation>
    <scope>NUCLEOTIDE SEQUENCE [LARGE SCALE GENOMIC DNA]</scope>
    <source>
        <strain evidence="4 5">TET16</strain>
    </source>
</reference>
<sequence>MTTMTRHEIVAERAESLLARMSLAQKLGQMIMSERMATTPDDVRDFHLGSVLSGGGSAPGANAVGDWVAMNDAYWTASMSEANGRLPIPLLYAVDAVHGHANVLGATVFPHNIGLGCARDPELVERTARVMAKEVLATGVDWTFAPTLAVAQNIHWGRTYESFSEDPAVVASYAAGYVRGVQHDLGTDGVIACAKHWVGDGGTTAGNDQGDTAISEEELERTHMSPYYPALEAGLLTVMASFNSWNGDKCHGHRYLLTDVLKGRLGFDGLVVSDWDGVDYLHEDYGTAIGMAVNAGMDVFMVSLEWKRCLELLQQQVEAGIVPMSRIDDAVRRILSVKLRFGLFEKPRPADRSWSNSDSFGSAAHREIAREAVRKSLVLLKNEDALLPLSRAARILVAGKSAHNRGHQCGGFTVAWQGETTNEAIVGGTSIWEGIQALAPMAALDEHGTSADPALHDVAIVVIGEKPYAEGMGDLRLGGRVEKGSHNPAKPHNLAPYGKTIELAQLHPEDLALITAIAAKGIPVVTVFVGGRPLVVNAELDASQAFVAAWLPGSEGQGVADVLLGDYPFHGTLSFAWPQSAAPSYKDEAPRFARGYGITTG</sequence>
<keyword evidence="1 4" id="KW-0378">Hydrolase</keyword>
<gene>
    <name evidence="4" type="ORF">HKW67_01930</name>
</gene>
<dbReference type="Gene3D" id="3.40.50.1700">
    <property type="entry name" value="Glycoside hydrolase family 3 C-terminal domain"/>
    <property type="match status" value="1"/>
</dbReference>
<name>A0A6M4ILG6_9BACT</name>
<evidence type="ECO:0000259" key="3">
    <source>
        <dbReference type="Pfam" id="PF01915"/>
    </source>
</evidence>
<dbReference type="PRINTS" id="PR00133">
    <property type="entry name" value="GLHYDRLASE3"/>
</dbReference>
<proteinExistence type="predicted"/>
<feature type="domain" description="Glycoside hydrolase family 3 C-terminal" evidence="3">
    <location>
        <begin position="377"/>
        <end position="599"/>
    </location>
</feature>
<dbReference type="Pfam" id="PF01915">
    <property type="entry name" value="Glyco_hydro_3_C"/>
    <property type="match status" value="1"/>
</dbReference>
<protein>
    <submittedName>
        <fullName evidence="4">Glycoside hydrolase family 3 protein</fullName>
    </submittedName>
</protein>
<evidence type="ECO:0000259" key="2">
    <source>
        <dbReference type="Pfam" id="PF00933"/>
    </source>
</evidence>
<dbReference type="RefSeq" id="WP_171223793.1">
    <property type="nucleotide sequence ID" value="NZ_CP053085.1"/>
</dbReference>
<dbReference type="InterPro" id="IPR017853">
    <property type="entry name" value="GH"/>
</dbReference>
<keyword evidence="5" id="KW-1185">Reference proteome</keyword>